<feature type="compositionally biased region" description="Basic residues" evidence="6">
    <location>
        <begin position="622"/>
        <end position="636"/>
    </location>
</feature>
<dbReference type="GO" id="GO:0045892">
    <property type="term" value="P:negative regulation of DNA-templated transcription"/>
    <property type="evidence" value="ECO:0007669"/>
    <property type="project" value="InterPro"/>
</dbReference>
<feature type="compositionally biased region" description="Polar residues" evidence="6">
    <location>
        <begin position="314"/>
        <end position="325"/>
    </location>
</feature>
<feature type="zinc finger region" description="C3H1-type" evidence="5">
    <location>
        <begin position="446"/>
        <end position="473"/>
    </location>
</feature>
<accession>A0A3M6XHK3</accession>
<evidence type="ECO:0000256" key="4">
    <source>
        <dbReference type="ARBA" id="ARBA00022833"/>
    </source>
</evidence>
<name>A0A3M6XHK3_HORWE</name>
<feature type="domain" description="Smr" evidence="8">
    <location>
        <begin position="788"/>
        <end position="869"/>
    </location>
</feature>
<dbReference type="PANTHER" id="PTHR13119">
    <property type="entry name" value="ZINC FINGER CCCH DOMAIN-CONTAINING PROTEI"/>
    <property type="match status" value="1"/>
</dbReference>
<reference evidence="9 10" key="1">
    <citation type="journal article" date="2018" name="BMC Genomics">
        <title>Genomic evidence for intraspecific hybridization in a clonal and extremely halotolerant yeast.</title>
        <authorList>
            <person name="Gostincar C."/>
            <person name="Stajich J.E."/>
            <person name="Zupancic J."/>
            <person name="Zalar P."/>
            <person name="Gunde-Cimerman N."/>
        </authorList>
    </citation>
    <scope>NUCLEOTIDE SEQUENCE [LARGE SCALE GENOMIC DNA]</scope>
    <source>
        <strain evidence="9 10">EXF-6654</strain>
    </source>
</reference>
<evidence type="ECO:0000256" key="3">
    <source>
        <dbReference type="ARBA" id="ARBA00022771"/>
    </source>
</evidence>
<comment type="caution">
    <text evidence="9">The sequence shown here is derived from an EMBL/GenBank/DDBJ whole genome shotgun (WGS) entry which is preliminary data.</text>
</comment>
<dbReference type="FunFam" id="3.30.1370.110:FF:000002">
    <property type="entry name" value="CCCH zinc finger and SMR domain protein"/>
    <property type="match status" value="1"/>
</dbReference>
<evidence type="ECO:0000313" key="10">
    <source>
        <dbReference type="Proteomes" id="UP000282582"/>
    </source>
</evidence>
<feature type="region of interest" description="Disordered" evidence="6">
    <location>
        <begin position="219"/>
        <end position="327"/>
    </location>
</feature>
<feature type="zinc finger region" description="C3H1-type" evidence="5">
    <location>
        <begin position="476"/>
        <end position="498"/>
    </location>
</feature>
<feature type="region of interest" description="Disordered" evidence="6">
    <location>
        <begin position="865"/>
        <end position="933"/>
    </location>
</feature>
<dbReference type="PANTHER" id="PTHR13119:SF12">
    <property type="entry name" value="PROTEIN SUPPRESSOR OF SABLE"/>
    <property type="match status" value="1"/>
</dbReference>
<feature type="compositionally biased region" description="Polar residues" evidence="6">
    <location>
        <begin position="530"/>
        <end position="539"/>
    </location>
</feature>
<dbReference type="InterPro" id="IPR002625">
    <property type="entry name" value="Smr_dom"/>
</dbReference>
<feature type="region of interest" description="Disordered" evidence="6">
    <location>
        <begin position="525"/>
        <end position="665"/>
    </location>
</feature>
<gene>
    <name evidence="9" type="ORF">D0868_14577</name>
</gene>
<feature type="domain" description="C3H1-type" evidence="7">
    <location>
        <begin position="446"/>
        <end position="473"/>
    </location>
</feature>
<dbReference type="GO" id="GO:0003723">
    <property type="term" value="F:RNA binding"/>
    <property type="evidence" value="ECO:0007669"/>
    <property type="project" value="InterPro"/>
</dbReference>
<dbReference type="VEuPathDB" id="FungiDB:BTJ68_11519"/>
<evidence type="ECO:0000256" key="2">
    <source>
        <dbReference type="ARBA" id="ARBA00022737"/>
    </source>
</evidence>
<dbReference type="GO" id="GO:0005634">
    <property type="term" value="C:nucleus"/>
    <property type="evidence" value="ECO:0007669"/>
    <property type="project" value="TreeGrafter"/>
</dbReference>
<dbReference type="InterPro" id="IPR013899">
    <property type="entry name" value="DUF1771"/>
</dbReference>
<dbReference type="InterPro" id="IPR036063">
    <property type="entry name" value="Smr_dom_sf"/>
</dbReference>
<feature type="compositionally biased region" description="Low complexity" evidence="6">
    <location>
        <begin position="99"/>
        <end position="115"/>
    </location>
</feature>
<feature type="compositionally biased region" description="Basic and acidic residues" evidence="6">
    <location>
        <begin position="869"/>
        <end position="883"/>
    </location>
</feature>
<sequence length="933" mass="101587">MHFAPDMHNGSPSTMFYPFRCLTSTTVHVKPGRRYVKAARDVSRLEPGSCETAHVIRSALVTQKGKYQQWQWQRQWQRLHPHHRSPALHPRLPRLLLRPRPTAPALSDPHPLSLPLHPPAKPETPACGQASTTGTVTVAAYDEAEQCQRYELPHFLHTHTRTMVAERILEICRPVLEDAELGDEEKTDKLEELLSSEPVSLKGKALEDAVLGVLWDHKAKEDKTSSPPPVRGATVIRSKSPAPWIQRAGTPTSGASSPRPSATAPSYPPGLGPQRPEFARTRSSAASPFSSPKPSPRLPVATPAIPHSPRLSAYQFSDSSPTTENYGDYGSDTVDWLVNDDASSTTSFGDAGFNANSDFMSPYTTEMSPYDMLRSILQDNRTDDELEQILEANGYDLSQTINSLMEAQGMTTGAIAAAVASEQQRTFLVGKSMSPSSRPLTPAGQQKSPIVCRYWLASGHCARADCRFAHEVQNHVCKYWLQGNCIAGQNCLFSHDPATLMNQLNINGSGASTPQQFQPNFQLEDYDSFPSLQPTTSNPYEDDTPVDPNILNAVLASQQQGPVQPPPGLFPTFMPSGPRHHGSRPGSRPTSRHASRSVTPSQPNFQDDEAFPSLGSAAANKPGKRHHGKRGGHGHHNNTNLPPTPGSLADVVRMSPSPGPAAREAMRRGLRNNRSFTASRENSSAAMAIPAPTDIPWLDTGTGINVAYMKARQEAFKHGGLRNKFLQSAAQAWNRNDARGAKALSLRGQNENSLMRENHREAARLLYEERNQHQTTAPGGSGSKELYVDLHGLHPEEAVSYLSSCLLEQKTSPHPVYAICGTGHHSKNGKDKVGKAIRTFLNEWRYAFREFSVPGDRNNIGGILGIDPKSFDREAGPGKRDDSGVDVGGAEHGGTGGAPAATTQSSKVMLVKEDPRRKGDAQELGAGDDEEEG</sequence>
<evidence type="ECO:0000256" key="5">
    <source>
        <dbReference type="PROSITE-ProRule" id="PRU00723"/>
    </source>
</evidence>
<dbReference type="Gene3D" id="3.30.1370.110">
    <property type="match status" value="1"/>
</dbReference>
<organism evidence="9 10">
    <name type="scientific">Hortaea werneckii</name>
    <name type="common">Black yeast</name>
    <name type="synonym">Cladosporium werneckii</name>
    <dbReference type="NCBI Taxonomy" id="91943"/>
    <lineage>
        <taxon>Eukaryota</taxon>
        <taxon>Fungi</taxon>
        <taxon>Dikarya</taxon>
        <taxon>Ascomycota</taxon>
        <taxon>Pezizomycotina</taxon>
        <taxon>Dothideomycetes</taxon>
        <taxon>Dothideomycetidae</taxon>
        <taxon>Mycosphaerellales</taxon>
        <taxon>Teratosphaeriaceae</taxon>
        <taxon>Hortaea</taxon>
    </lineage>
</organism>
<dbReference type="SMART" id="SM01162">
    <property type="entry name" value="DUF1771"/>
    <property type="match status" value="1"/>
</dbReference>
<dbReference type="GO" id="GO:0008270">
    <property type="term" value="F:zinc ion binding"/>
    <property type="evidence" value="ECO:0007669"/>
    <property type="project" value="UniProtKB-KW"/>
</dbReference>
<dbReference type="PROSITE" id="PS50103">
    <property type="entry name" value="ZF_C3H1"/>
    <property type="match status" value="2"/>
</dbReference>
<feature type="compositionally biased region" description="Gly residues" evidence="6">
    <location>
        <begin position="886"/>
        <end position="897"/>
    </location>
</feature>
<evidence type="ECO:0000259" key="8">
    <source>
        <dbReference type="PROSITE" id="PS50828"/>
    </source>
</evidence>
<feature type="compositionally biased region" description="Low complexity" evidence="6">
    <location>
        <begin position="281"/>
        <end position="290"/>
    </location>
</feature>
<evidence type="ECO:0008006" key="11">
    <source>
        <dbReference type="Google" id="ProtNLM"/>
    </source>
</evidence>
<keyword evidence="3 5" id="KW-0863">Zinc-finger</keyword>
<dbReference type="SUPFAM" id="SSF160443">
    <property type="entry name" value="SMR domain-like"/>
    <property type="match status" value="1"/>
</dbReference>
<dbReference type="SUPFAM" id="SSF90229">
    <property type="entry name" value="CCCH zinc finger"/>
    <property type="match status" value="1"/>
</dbReference>
<evidence type="ECO:0000259" key="7">
    <source>
        <dbReference type="PROSITE" id="PS50103"/>
    </source>
</evidence>
<dbReference type="Pfam" id="PF08590">
    <property type="entry name" value="DUF1771"/>
    <property type="match status" value="1"/>
</dbReference>
<dbReference type="InterPro" id="IPR045124">
    <property type="entry name" value="Su(sable)-like"/>
</dbReference>
<keyword evidence="2" id="KW-0677">Repeat</keyword>
<evidence type="ECO:0000313" key="9">
    <source>
        <dbReference type="EMBL" id="RMX90028.1"/>
    </source>
</evidence>
<feature type="compositionally biased region" description="Polar residues" evidence="6">
    <location>
        <begin position="596"/>
        <end position="605"/>
    </location>
</feature>
<evidence type="ECO:0000256" key="1">
    <source>
        <dbReference type="ARBA" id="ARBA00022723"/>
    </source>
</evidence>
<dbReference type="PROSITE" id="PS50828">
    <property type="entry name" value="SMR"/>
    <property type="match status" value="1"/>
</dbReference>
<proteinExistence type="predicted"/>
<protein>
    <recommendedName>
        <fullName evidence="11">CCCH zinc finger and SMR domain-containing protein</fullName>
    </recommendedName>
</protein>
<feature type="compositionally biased region" description="Basic and acidic residues" evidence="6">
    <location>
        <begin position="910"/>
        <end position="921"/>
    </location>
</feature>
<dbReference type="InterPro" id="IPR036855">
    <property type="entry name" value="Znf_CCCH_sf"/>
</dbReference>
<keyword evidence="4 5" id="KW-0862">Zinc</keyword>
<dbReference type="InterPro" id="IPR000571">
    <property type="entry name" value="Znf_CCCH"/>
</dbReference>
<feature type="compositionally biased region" description="Low complexity" evidence="6">
    <location>
        <begin position="250"/>
        <end position="265"/>
    </location>
</feature>
<dbReference type="Proteomes" id="UP000282582">
    <property type="component" value="Unassembled WGS sequence"/>
</dbReference>
<dbReference type="Pfam" id="PF14608">
    <property type="entry name" value="zf-CCCH_2"/>
    <property type="match status" value="2"/>
</dbReference>
<feature type="domain" description="C3H1-type" evidence="7">
    <location>
        <begin position="476"/>
        <end position="498"/>
    </location>
</feature>
<dbReference type="AlphaFoldDB" id="A0A3M6XHK3"/>
<dbReference type="Gene3D" id="4.10.1000.10">
    <property type="entry name" value="Zinc finger, CCCH-type"/>
    <property type="match status" value="1"/>
</dbReference>
<evidence type="ECO:0000256" key="6">
    <source>
        <dbReference type="SAM" id="MobiDB-lite"/>
    </source>
</evidence>
<dbReference type="SMART" id="SM00356">
    <property type="entry name" value="ZnF_C3H1"/>
    <property type="match status" value="2"/>
</dbReference>
<keyword evidence="1 5" id="KW-0479">Metal-binding</keyword>
<dbReference type="EMBL" id="QWIK01002191">
    <property type="protein sequence ID" value="RMX90028.1"/>
    <property type="molecule type" value="Genomic_DNA"/>
</dbReference>
<feature type="region of interest" description="Disordered" evidence="6">
    <location>
        <begin position="99"/>
        <end position="131"/>
    </location>
</feature>